<protein>
    <submittedName>
        <fullName evidence="4">SPRY domain-containing SOCS box protein 3</fullName>
    </submittedName>
</protein>
<feature type="domain" description="B30.2/SPRY" evidence="3">
    <location>
        <begin position="1"/>
        <end position="173"/>
    </location>
</feature>
<dbReference type="PANTHER" id="PTHR12245">
    <property type="entry name" value="SPRY DOMAIN CONTAINING SOCS BOX PROTEIN"/>
    <property type="match status" value="1"/>
</dbReference>
<evidence type="ECO:0000313" key="5">
    <source>
        <dbReference type="Proteomes" id="UP000054359"/>
    </source>
</evidence>
<dbReference type="PANTHER" id="PTHR12245:SF5">
    <property type="entry name" value="SPRY DOMAIN-CONTAINING SOCS BOX PROTEIN 3"/>
    <property type="match status" value="1"/>
</dbReference>
<dbReference type="GO" id="GO:0043161">
    <property type="term" value="P:proteasome-mediated ubiquitin-dependent protein catabolic process"/>
    <property type="evidence" value="ECO:0007669"/>
    <property type="project" value="TreeGrafter"/>
</dbReference>
<feature type="compositionally biased region" description="Acidic residues" evidence="2">
    <location>
        <begin position="340"/>
        <end position="351"/>
    </location>
</feature>
<dbReference type="Gene3D" id="2.60.120.920">
    <property type="match status" value="1"/>
</dbReference>
<dbReference type="Pfam" id="PF00622">
    <property type="entry name" value="SPRY"/>
    <property type="match status" value="1"/>
</dbReference>
<reference evidence="4 5" key="1">
    <citation type="submission" date="2013-11" db="EMBL/GenBank/DDBJ databases">
        <title>Genome sequencing of Stegodyphus mimosarum.</title>
        <authorList>
            <person name="Bechsgaard J."/>
        </authorList>
    </citation>
    <scope>NUCLEOTIDE SEQUENCE [LARGE SCALE GENOMIC DNA]</scope>
</reference>
<feature type="region of interest" description="Disordered" evidence="2">
    <location>
        <begin position="311"/>
        <end position="374"/>
    </location>
</feature>
<dbReference type="SUPFAM" id="SSF49899">
    <property type="entry name" value="Concanavalin A-like lectins/glucanases"/>
    <property type="match status" value="1"/>
</dbReference>
<dbReference type="OrthoDB" id="5951542at2759"/>
<dbReference type="InterPro" id="IPR013320">
    <property type="entry name" value="ConA-like_dom_sf"/>
</dbReference>
<dbReference type="PROSITE" id="PS50188">
    <property type="entry name" value="B302_SPRY"/>
    <property type="match status" value="1"/>
</dbReference>
<dbReference type="CDD" id="cd12876">
    <property type="entry name" value="SPRY_SOCS3"/>
    <property type="match status" value="1"/>
</dbReference>
<feature type="non-terminal residue" evidence="4">
    <location>
        <position position="374"/>
    </location>
</feature>
<evidence type="ECO:0000256" key="2">
    <source>
        <dbReference type="SAM" id="MobiDB-lite"/>
    </source>
</evidence>
<dbReference type="Proteomes" id="UP000054359">
    <property type="component" value="Unassembled WGS sequence"/>
</dbReference>
<dbReference type="EMBL" id="KK121992">
    <property type="protein sequence ID" value="KFM81673.1"/>
    <property type="molecule type" value="Genomic_DNA"/>
</dbReference>
<dbReference type="GO" id="GO:0019005">
    <property type="term" value="C:SCF ubiquitin ligase complex"/>
    <property type="evidence" value="ECO:0007669"/>
    <property type="project" value="TreeGrafter"/>
</dbReference>
<organism evidence="4 5">
    <name type="scientific">Stegodyphus mimosarum</name>
    <name type="common">African social velvet spider</name>
    <dbReference type="NCBI Taxonomy" id="407821"/>
    <lineage>
        <taxon>Eukaryota</taxon>
        <taxon>Metazoa</taxon>
        <taxon>Ecdysozoa</taxon>
        <taxon>Arthropoda</taxon>
        <taxon>Chelicerata</taxon>
        <taxon>Arachnida</taxon>
        <taxon>Araneae</taxon>
        <taxon>Araneomorphae</taxon>
        <taxon>Entelegynae</taxon>
        <taxon>Eresoidea</taxon>
        <taxon>Eresidae</taxon>
        <taxon>Stegodyphus</taxon>
    </lineage>
</organism>
<evidence type="ECO:0000259" key="3">
    <source>
        <dbReference type="PROSITE" id="PS50188"/>
    </source>
</evidence>
<dbReference type="AlphaFoldDB" id="A0A087UWD4"/>
<accession>A0A087UWD4</accession>
<name>A0A087UWD4_STEMI</name>
<evidence type="ECO:0000313" key="4">
    <source>
        <dbReference type="EMBL" id="KFM81673.1"/>
    </source>
</evidence>
<dbReference type="SMART" id="SM00449">
    <property type="entry name" value="SPRY"/>
    <property type="match status" value="1"/>
</dbReference>
<dbReference type="InterPro" id="IPR043136">
    <property type="entry name" value="B30.2/SPRY_sf"/>
</dbReference>
<proteinExistence type="predicted"/>
<keyword evidence="5" id="KW-1185">Reference proteome</keyword>
<gene>
    <name evidence="4" type="ORF">X975_11019</name>
</gene>
<dbReference type="InterPro" id="IPR050672">
    <property type="entry name" value="FBXO45-Fsn/SPSB_families"/>
</dbReference>
<dbReference type="STRING" id="407821.A0A087UWD4"/>
<dbReference type="InterPro" id="IPR035754">
    <property type="entry name" value="SPRY_SPSB3"/>
</dbReference>
<dbReference type="InterPro" id="IPR003877">
    <property type="entry name" value="SPRY_dom"/>
</dbReference>
<feature type="compositionally biased region" description="Basic and acidic residues" evidence="2">
    <location>
        <begin position="324"/>
        <end position="336"/>
    </location>
</feature>
<keyword evidence="1" id="KW-0833">Ubl conjugation pathway</keyword>
<dbReference type="InterPro" id="IPR001870">
    <property type="entry name" value="B30.2/SPRY"/>
</dbReference>
<evidence type="ECO:0000256" key="1">
    <source>
        <dbReference type="ARBA" id="ARBA00022786"/>
    </source>
</evidence>
<sequence>MFDWTWHEEENSNFLEIRDDNKDVIFHPRLSNGTAVVRGTKAMSNGQHYWEVEMASPVYGTDVMIGVGTSDADMSQVRDRFVSLLGMDNKTWGLSYTGQFHHDGLARDYAPRFVLGSIIGVHLDMWNGTLSFYKNRKNLGVASRGLNGKSLYAMASSTAARSRMRIIQSCSFPSSLVFLCCSRLREMIPEEKNVLDAIKIPPGLRLFLQNNLSWLLDKRNLDDQPLNCDSSQFRDTRYTRQSSPEFEFNQIMYEQIRFGDTVESNWERFFPPLDPYVMGIGLSQRTIMGYGPYILHNYNRFQRVERPLEQHEQNVEVSSNLSADRSRSSHDNRSHSFEVSNEENIEDEDTSESSSKRRRHSYNYVMGLSDPDSD</sequence>